<evidence type="ECO:0000256" key="8">
    <source>
        <dbReference type="ARBA" id="ARBA00023180"/>
    </source>
</evidence>
<dbReference type="PANTHER" id="PTHR46874">
    <property type="entry name" value="TUMOR NECROSIS FACTOR RECEPTOR SUPERFAMILY MEMBER 6"/>
    <property type="match status" value="1"/>
</dbReference>
<dbReference type="GO" id="GO:0031265">
    <property type="term" value="C:CD95 death-inducing signaling complex"/>
    <property type="evidence" value="ECO:0007669"/>
    <property type="project" value="TreeGrafter"/>
</dbReference>
<feature type="transmembrane region" description="Helical" evidence="10">
    <location>
        <begin position="154"/>
        <end position="176"/>
    </location>
</feature>
<evidence type="ECO:0000256" key="4">
    <source>
        <dbReference type="ARBA" id="ARBA00022737"/>
    </source>
</evidence>
<keyword evidence="10" id="KW-0812">Transmembrane</keyword>
<keyword evidence="2" id="KW-0053">Apoptosis</keyword>
<evidence type="ECO:0000256" key="5">
    <source>
        <dbReference type="ARBA" id="ARBA00023136"/>
    </source>
</evidence>
<protein>
    <recommendedName>
        <fullName evidence="12">TNFR-Cys domain-containing protein</fullName>
    </recommendedName>
</protein>
<dbReference type="SUPFAM" id="SSF57586">
    <property type="entry name" value="TNF receptor-like"/>
    <property type="match status" value="2"/>
</dbReference>
<name>A0A8C5JC30_JUNHY</name>
<dbReference type="GO" id="GO:0005031">
    <property type="term" value="F:tumor necrosis factor receptor activity"/>
    <property type="evidence" value="ECO:0007669"/>
    <property type="project" value="TreeGrafter"/>
</dbReference>
<dbReference type="PRINTS" id="PR01680">
    <property type="entry name" value="TNFACTORR6"/>
</dbReference>
<evidence type="ECO:0000313" key="14">
    <source>
        <dbReference type="Proteomes" id="UP000694408"/>
    </source>
</evidence>
<feature type="signal peptide" evidence="11">
    <location>
        <begin position="1"/>
        <end position="26"/>
    </location>
</feature>
<keyword evidence="4" id="KW-0677">Repeat</keyword>
<dbReference type="Ensembl" id="ENSJHYT00000021064.1">
    <property type="protein sequence ID" value="ENSJHYP00000017429.1"/>
    <property type="gene ID" value="ENSJHYG00000013322.1"/>
</dbReference>
<dbReference type="FunFam" id="2.10.50.10:FF:000004">
    <property type="entry name" value="Tumor necrosis factor receptor superfamily member 6"/>
    <property type="match status" value="1"/>
</dbReference>
<dbReference type="InterPro" id="IPR008063">
    <property type="entry name" value="Fas_rcpt"/>
</dbReference>
<evidence type="ECO:0000313" key="13">
    <source>
        <dbReference type="Ensembl" id="ENSJHYP00000017429.1"/>
    </source>
</evidence>
<evidence type="ECO:0000256" key="3">
    <source>
        <dbReference type="ARBA" id="ARBA00022729"/>
    </source>
</evidence>
<comment type="caution">
    <text evidence="9">Lacks conserved residue(s) required for the propagation of feature annotation.</text>
</comment>
<feature type="repeat" description="TNFR-Cys" evidence="9">
    <location>
        <begin position="64"/>
        <end position="105"/>
    </location>
</feature>
<evidence type="ECO:0000256" key="2">
    <source>
        <dbReference type="ARBA" id="ARBA00022703"/>
    </source>
</evidence>
<comment type="subcellular location">
    <subcellularLocation>
        <location evidence="1">Membrane</location>
    </subcellularLocation>
</comment>
<evidence type="ECO:0000256" key="7">
    <source>
        <dbReference type="ARBA" id="ARBA00023170"/>
    </source>
</evidence>
<feature type="disulfide bond" evidence="9">
    <location>
        <begin position="84"/>
        <end position="97"/>
    </location>
</feature>
<keyword evidence="3 11" id="KW-0732">Signal</keyword>
<evidence type="ECO:0000256" key="6">
    <source>
        <dbReference type="ARBA" id="ARBA00023157"/>
    </source>
</evidence>
<dbReference type="GO" id="GO:0097527">
    <property type="term" value="P:necroptotic signaling pathway"/>
    <property type="evidence" value="ECO:0007669"/>
    <property type="project" value="TreeGrafter"/>
</dbReference>
<evidence type="ECO:0000256" key="11">
    <source>
        <dbReference type="SAM" id="SignalP"/>
    </source>
</evidence>
<keyword evidence="5 10" id="KW-0472">Membrane</keyword>
<dbReference type="Proteomes" id="UP000694408">
    <property type="component" value="Unplaced"/>
</dbReference>
<dbReference type="GO" id="GO:0009897">
    <property type="term" value="C:external side of plasma membrane"/>
    <property type="evidence" value="ECO:0007669"/>
    <property type="project" value="TreeGrafter"/>
</dbReference>
<keyword evidence="10" id="KW-1133">Transmembrane helix</keyword>
<evidence type="ECO:0000256" key="10">
    <source>
        <dbReference type="SAM" id="Phobius"/>
    </source>
</evidence>
<sequence>MGTIMGAGRAAGLLLVVLLTIPRARANCGAREYSHLGLCCVFCEAGTFVADHCNASHLQGKCDPCKEGKSFTAHANGLEQCLACRQCKEDQITLRPCTLTQNAECQCKPGYFCEDEGCEICRRISQEHLDGKEIMNSTDTTDLDLTNQVKEAHVWFPVLLSAALVFLVIVVVVVLVKKLKCNKGNCLIIIHGICFPQLDKACTRAVPGSCVALQGTCLSSSSFCV</sequence>
<dbReference type="GO" id="GO:0043066">
    <property type="term" value="P:negative regulation of apoptotic process"/>
    <property type="evidence" value="ECO:0007669"/>
    <property type="project" value="TreeGrafter"/>
</dbReference>
<dbReference type="GO" id="GO:0032872">
    <property type="term" value="P:regulation of stress-activated MAPK cascade"/>
    <property type="evidence" value="ECO:0007669"/>
    <property type="project" value="TreeGrafter"/>
</dbReference>
<dbReference type="GO" id="GO:0097192">
    <property type="term" value="P:extrinsic apoptotic signaling pathway in absence of ligand"/>
    <property type="evidence" value="ECO:0007669"/>
    <property type="project" value="TreeGrafter"/>
</dbReference>
<dbReference type="GO" id="GO:0006955">
    <property type="term" value="P:immune response"/>
    <property type="evidence" value="ECO:0007669"/>
    <property type="project" value="InterPro"/>
</dbReference>
<dbReference type="GO" id="GO:0006924">
    <property type="term" value="P:activation-induced cell death of T cells"/>
    <property type="evidence" value="ECO:0007669"/>
    <property type="project" value="TreeGrafter"/>
</dbReference>
<feature type="disulfide bond" evidence="9">
    <location>
        <begin position="87"/>
        <end position="105"/>
    </location>
</feature>
<dbReference type="OMA" id="GAREYSH"/>
<dbReference type="GO" id="GO:0097049">
    <property type="term" value="P:motor neuron apoptotic process"/>
    <property type="evidence" value="ECO:0007669"/>
    <property type="project" value="TreeGrafter"/>
</dbReference>
<evidence type="ECO:0000259" key="12">
    <source>
        <dbReference type="PROSITE" id="PS50050"/>
    </source>
</evidence>
<reference evidence="13" key="2">
    <citation type="submission" date="2025-09" db="UniProtKB">
        <authorList>
            <consortium name="Ensembl"/>
        </authorList>
    </citation>
    <scope>IDENTIFICATION</scope>
</reference>
<keyword evidence="14" id="KW-1185">Reference proteome</keyword>
<dbReference type="PANTHER" id="PTHR46874:SF1">
    <property type="entry name" value="TUMOR NECROSIS FACTOR RECEPTOR SUPERFAMILY MEMBER 6"/>
    <property type="match status" value="1"/>
</dbReference>
<feature type="chain" id="PRO_5034164060" description="TNFR-Cys domain-containing protein" evidence="11">
    <location>
        <begin position="27"/>
        <end position="225"/>
    </location>
</feature>
<dbReference type="SMART" id="SM00208">
    <property type="entry name" value="TNFR"/>
    <property type="match status" value="2"/>
</dbReference>
<keyword evidence="7" id="KW-0675">Receptor</keyword>
<dbReference type="Pfam" id="PF00020">
    <property type="entry name" value="TNFR_c6"/>
    <property type="match status" value="1"/>
</dbReference>
<accession>A0A8C5JC30</accession>
<dbReference type="GO" id="GO:0045121">
    <property type="term" value="C:membrane raft"/>
    <property type="evidence" value="ECO:0007669"/>
    <property type="project" value="TreeGrafter"/>
</dbReference>
<feature type="domain" description="TNFR-Cys" evidence="12">
    <location>
        <begin position="64"/>
        <end position="105"/>
    </location>
</feature>
<organism evidence="13 14">
    <name type="scientific">Junco hyemalis</name>
    <name type="common">Dark-eyed junco</name>
    <dbReference type="NCBI Taxonomy" id="40217"/>
    <lineage>
        <taxon>Eukaryota</taxon>
        <taxon>Metazoa</taxon>
        <taxon>Chordata</taxon>
        <taxon>Craniata</taxon>
        <taxon>Vertebrata</taxon>
        <taxon>Euteleostomi</taxon>
        <taxon>Archelosauria</taxon>
        <taxon>Archosauria</taxon>
        <taxon>Dinosauria</taxon>
        <taxon>Saurischia</taxon>
        <taxon>Theropoda</taxon>
        <taxon>Coelurosauria</taxon>
        <taxon>Aves</taxon>
        <taxon>Neognathae</taxon>
        <taxon>Neoaves</taxon>
        <taxon>Telluraves</taxon>
        <taxon>Australaves</taxon>
        <taxon>Passeriformes</taxon>
        <taxon>Passerellidae</taxon>
        <taxon>Junco</taxon>
    </lineage>
</organism>
<evidence type="ECO:0000256" key="1">
    <source>
        <dbReference type="ARBA" id="ARBA00004370"/>
    </source>
</evidence>
<reference evidence="13" key="1">
    <citation type="submission" date="2025-08" db="UniProtKB">
        <authorList>
            <consortium name="Ensembl"/>
        </authorList>
    </citation>
    <scope>IDENTIFICATION</scope>
</reference>
<keyword evidence="6 9" id="KW-1015">Disulfide bond</keyword>
<dbReference type="InterPro" id="IPR001368">
    <property type="entry name" value="TNFR/NGFR_Cys_rich_reg"/>
</dbReference>
<dbReference type="PROSITE" id="PS50050">
    <property type="entry name" value="TNFR_NGFR_2"/>
    <property type="match status" value="1"/>
</dbReference>
<keyword evidence="8" id="KW-0325">Glycoprotein</keyword>
<evidence type="ECO:0000256" key="9">
    <source>
        <dbReference type="PROSITE-ProRule" id="PRU00206"/>
    </source>
</evidence>
<proteinExistence type="predicted"/>
<dbReference type="AlphaFoldDB" id="A0A8C5JC30"/>
<dbReference type="Gene3D" id="2.10.50.10">
    <property type="entry name" value="Tumor Necrosis Factor Receptor, subunit A, domain 2"/>
    <property type="match status" value="2"/>
</dbReference>